<evidence type="ECO:0008006" key="2">
    <source>
        <dbReference type="Google" id="ProtNLM"/>
    </source>
</evidence>
<dbReference type="AlphaFoldDB" id="A0A645C506"/>
<protein>
    <recommendedName>
        <fullName evidence="2">Spo0E like sporulation regulatory protein</fullName>
    </recommendedName>
</protein>
<accession>A0A645C506</accession>
<comment type="caution">
    <text evidence="1">The sequence shown here is derived from an EMBL/GenBank/DDBJ whole genome shotgun (WGS) entry which is preliminary data.</text>
</comment>
<evidence type="ECO:0000313" key="1">
    <source>
        <dbReference type="EMBL" id="MPM72876.1"/>
    </source>
</evidence>
<gene>
    <name evidence="1" type="ORF">SDC9_119852</name>
</gene>
<sequence>MEEKLRRDLEKKYINERNSEEVIKLSRLMDEIILEKQISNYEKYKSIYEIRGLDKKDK</sequence>
<dbReference type="EMBL" id="VSSQ01025016">
    <property type="protein sequence ID" value="MPM72876.1"/>
    <property type="molecule type" value="Genomic_DNA"/>
</dbReference>
<reference evidence="1" key="1">
    <citation type="submission" date="2019-08" db="EMBL/GenBank/DDBJ databases">
        <authorList>
            <person name="Kucharzyk K."/>
            <person name="Murdoch R.W."/>
            <person name="Higgins S."/>
            <person name="Loffler F."/>
        </authorList>
    </citation>
    <scope>NUCLEOTIDE SEQUENCE</scope>
</reference>
<name>A0A645C506_9ZZZZ</name>
<organism evidence="1">
    <name type="scientific">bioreactor metagenome</name>
    <dbReference type="NCBI Taxonomy" id="1076179"/>
    <lineage>
        <taxon>unclassified sequences</taxon>
        <taxon>metagenomes</taxon>
        <taxon>ecological metagenomes</taxon>
    </lineage>
</organism>
<proteinExistence type="predicted"/>